<keyword evidence="3 6" id="KW-0812">Transmembrane</keyword>
<dbReference type="PANTHER" id="PTHR36115">
    <property type="entry name" value="PROLINE-RICH ANTIGEN HOMOLOG-RELATED"/>
    <property type="match status" value="1"/>
</dbReference>
<feature type="transmembrane region" description="Helical" evidence="6">
    <location>
        <begin position="57"/>
        <end position="83"/>
    </location>
</feature>
<evidence type="ECO:0000256" key="1">
    <source>
        <dbReference type="ARBA" id="ARBA00004651"/>
    </source>
</evidence>
<keyword evidence="5 6" id="KW-0472">Membrane</keyword>
<feature type="domain" description="RDD" evidence="7">
    <location>
        <begin position="18"/>
        <end position="135"/>
    </location>
</feature>
<protein>
    <submittedName>
        <fullName evidence="8">RDD family protein</fullName>
    </submittedName>
</protein>
<evidence type="ECO:0000256" key="4">
    <source>
        <dbReference type="ARBA" id="ARBA00022989"/>
    </source>
</evidence>
<evidence type="ECO:0000313" key="9">
    <source>
        <dbReference type="Proteomes" id="UP001449657"/>
    </source>
</evidence>
<evidence type="ECO:0000256" key="3">
    <source>
        <dbReference type="ARBA" id="ARBA00022692"/>
    </source>
</evidence>
<evidence type="ECO:0000313" key="8">
    <source>
        <dbReference type="EMBL" id="WZN46074.1"/>
    </source>
</evidence>
<accession>A0ABZ2Z1C3</accession>
<dbReference type="InterPro" id="IPR051791">
    <property type="entry name" value="Pra-immunoreactive"/>
</dbReference>
<keyword evidence="9" id="KW-1185">Reference proteome</keyword>
<sequence>MDSTVPVMPAEGQEPAFPTLVKRIQSSFIDLLFIVLLMLPASRLLDSLGEGAPEWINIVIFLALWGVYEPLCTAIGCTVGNWVTGIRVRRSADIRKKIPIWAAYARYVLKCLLGWLSFITIHFNPERRALHDLGAGSVVVLKHSLP</sequence>
<reference evidence="8 9" key="1">
    <citation type="submission" date="2024-03" db="EMBL/GenBank/DDBJ databases">
        <title>Chitinophaga caseinilytica sp. nov., a casein hydrolysing bacterium isolated from forest soil.</title>
        <authorList>
            <person name="Lee D.S."/>
            <person name="Han D.M."/>
            <person name="Baek J.H."/>
            <person name="Choi D.G."/>
            <person name="Jeon J.H."/>
            <person name="Jeon C.O."/>
        </authorList>
    </citation>
    <scope>NUCLEOTIDE SEQUENCE [LARGE SCALE GENOMIC DNA]</scope>
    <source>
        <strain evidence="8 9">KACC 19118</strain>
    </source>
</reference>
<keyword evidence="4 6" id="KW-1133">Transmembrane helix</keyword>
<gene>
    <name evidence="8" type="ORF">WJU22_24565</name>
</gene>
<proteinExistence type="predicted"/>
<dbReference type="Pfam" id="PF06271">
    <property type="entry name" value="RDD"/>
    <property type="match status" value="1"/>
</dbReference>
<dbReference type="RefSeq" id="WP_341840815.1">
    <property type="nucleotide sequence ID" value="NZ_CP149792.1"/>
</dbReference>
<organism evidence="8 9">
    <name type="scientific">Chitinophaga caseinilytica</name>
    <dbReference type="NCBI Taxonomy" id="2267521"/>
    <lineage>
        <taxon>Bacteria</taxon>
        <taxon>Pseudomonadati</taxon>
        <taxon>Bacteroidota</taxon>
        <taxon>Chitinophagia</taxon>
        <taxon>Chitinophagales</taxon>
        <taxon>Chitinophagaceae</taxon>
        <taxon>Chitinophaga</taxon>
    </lineage>
</organism>
<name>A0ABZ2Z1C3_9BACT</name>
<comment type="subcellular location">
    <subcellularLocation>
        <location evidence="1">Cell membrane</location>
        <topology evidence="1">Multi-pass membrane protein</topology>
    </subcellularLocation>
</comment>
<keyword evidence="2" id="KW-1003">Cell membrane</keyword>
<evidence type="ECO:0000256" key="6">
    <source>
        <dbReference type="SAM" id="Phobius"/>
    </source>
</evidence>
<dbReference type="Proteomes" id="UP001449657">
    <property type="component" value="Chromosome"/>
</dbReference>
<evidence type="ECO:0000256" key="2">
    <source>
        <dbReference type="ARBA" id="ARBA00022475"/>
    </source>
</evidence>
<dbReference type="EMBL" id="CP150096">
    <property type="protein sequence ID" value="WZN46074.1"/>
    <property type="molecule type" value="Genomic_DNA"/>
</dbReference>
<evidence type="ECO:0000259" key="7">
    <source>
        <dbReference type="Pfam" id="PF06271"/>
    </source>
</evidence>
<feature type="transmembrane region" description="Helical" evidence="6">
    <location>
        <begin position="104"/>
        <end position="123"/>
    </location>
</feature>
<evidence type="ECO:0000256" key="5">
    <source>
        <dbReference type="ARBA" id="ARBA00023136"/>
    </source>
</evidence>
<dbReference type="InterPro" id="IPR010432">
    <property type="entry name" value="RDD"/>
</dbReference>